<dbReference type="Pfam" id="PF00172">
    <property type="entry name" value="Zn_clus"/>
    <property type="match status" value="1"/>
</dbReference>
<keyword evidence="4" id="KW-0238">DNA-binding</keyword>
<dbReference type="Proteomes" id="UP001201262">
    <property type="component" value="Unassembled WGS sequence"/>
</dbReference>
<evidence type="ECO:0000313" key="9">
    <source>
        <dbReference type="Proteomes" id="UP001201262"/>
    </source>
</evidence>
<dbReference type="RefSeq" id="XP_046066923.1">
    <property type="nucleotide sequence ID" value="XM_046212776.1"/>
</dbReference>
<evidence type="ECO:0000313" key="8">
    <source>
        <dbReference type="EMBL" id="KAH8690727.1"/>
    </source>
</evidence>
<keyword evidence="2" id="KW-0479">Metal-binding</keyword>
<evidence type="ECO:0000256" key="5">
    <source>
        <dbReference type="ARBA" id="ARBA00023163"/>
    </source>
</evidence>
<dbReference type="GO" id="GO:0005634">
    <property type="term" value="C:nucleus"/>
    <property type="evidence" value="ECO:0007669"/>
    <property type="project" value="UniProtKB-SubCell"/>
</dbReference>
<sequence>MASQSATYLRRNGKPQSCERCRKMKIKCDHATPTCGRCLKRNMPCLYDPAPLTKKFRAACFDQTESAKSRVPSIKKSATPTIFEPHSSSLHSDRSILPDEAVVIDAPQVKNAGFLGPISYYALMGGNQAPLNQLSGTLAAGDPVATHTIDPKRLELGLEVVEFLRNNAPLVQNLVKHLHYMGRMYIMPEKLTISALERLWDLIGDEYASADDSYRLQIVIRIFRNSYQPISLTKSSRMDELCHLISGENVRWETIGNMLIMSSLSLLHVHHRDIESVQPGIGDKQDLLTRFHKVIDSLSSLTNASPILNELVVSYKFNRILLLLQRFGDSSQYLYSSFVELTSCIYAAGIHRDLPFNGEYPGFLHQWRRRCFSLVYSFDKTFATVLGRPPQMNRHYCILEPPLDIDDGVFGLDAEDQIRCLDQNGWNTDGKRRSTTFIRLRFLLSSLREEILELHLGVNKFDVASKAQLVLKRLQSNWQACPNNMKYSSDMWQSSMSCQYILPLLWFYIDYQYSTFLIYRLTSPDPFRGSSAQILQVARNILSTILVINDERDRAREIRSDFTSVFLPYGLPCVEVLTMELLHRPSLSTHNSEYRFPRAEIIRDLTVYVSCLGWVARPGGGNFEFCKEVKAKLTRILDQIIDPMSNTVSTYTRETKLPTDTLPTVNQEVMDQINSWNHLFDWDAGLHWDSGLDLLCGPVL</sequence>
<evidence type="ECO:0000256" key="2">
    <source>
        <dbReference type="ARBA" id="ARBA00022723"/>
    </source>
</evidence>
<dbReference type="SUPFAM" id="SSF57701">
    <property type="entry name" value="Zn2/Cys6 DNA-binding domain"/>
    <property type="match status" value="1"/>
</dbReference>
<feature type="domain" description="Zn(2)-C6 fungal-type" evidence="7">
    <location>
        <begin position="17"/>
        <end position="47"/>
    </location>
</feature>
<accession>A0AAD4PSA1</accession>
<dbReference type="GO" id="GO:0000981">
    <property type="term" value="F:DNA-binding transcription factor activity, RNA polymerase II-specific"/>
    <property type="evidence" value="ECO:0007669"/>
    <property type="project" value="InterPro"/>
</dbReference>
<keyword evidence="5" id="KW-0804">Transcription</keyword>
<evidence type="ECO:0000256" key="1">
    <source>
        <dbReference type="ARBA" id="ARBA00004123"/>
    </source>
</evidence>
<dbReference type="InterPro" id="IPR007219">
    <property type="entry name" value="XnlR_reg_dom"/>
</dbReference>
<evidence type="ECO:0000256" key="4">
    <source>
        <dbReference type="ARBA" id="ARBA00023125"/>
    </source>
</evidence>
<dbReference type="PROSITE" id="PS50048">
    <property type="entry name" value="ZN2_CY6_FUNGAL_2"/>
    <property type="match status" value="1"/>
</dbReference>
<name>A0AAD4PSA1_9EURO</name>
<dbReference type="PROSITE" id="PS00463">
    <property type="entry name" value="ZN2_CY6_FUNGAL_1"/>
    <property type="match status" value="1"/>
</dbReference>
<dbReference type="InterPro" id="IPR050613">
    <property type="entry name" value="Sec_Metabolite_Reg"/>
</dbReference>
<dbReference type="Pfam" id="PF04082">
    <property type="entry name" value="Fungal_trans"/>
    <property type="match status" value="1"/>
</dbReference>
<dbReference type="GO" id="GO:0008270">
    <property type="term" value="F:zinc ion binding"/>
    <property type="evidence" value="ECO:0007669"/>
    <property type="project" value="InterPro"/>
</dbReference>
<reference evidence="8" key="1">
    <citation type="submission" date="2021-12" db="EMBL/GenBank/DDBJ databases">
        <title>Convergent genome expansion in fungi linked to evolution of root-endophyte symbiosis.</title>
        <authorList>
            <consortium name="DOE Joint Genome Institute"/>
            <person name="Ke Y.-H."/>
            <person name="Bonito G."/>
            <person name="Liao H.-L."/>
            <person name="Looney B."/>
            <person name="Rojas-Flechas A."/>
            <person name="Nash J."/>
            <person name="Hameed K."/>
            <person name="Schadt C."/>
            <person name="Martin F."/>
            <person name="Crous P.W."/>
            <person name="Miettinen O."/>
            <person name="Magnuson J.K."/>
            <person name="Labbe J."/>
            <person name="Jacobson D."/>
            <person name="Doktycz M.J."/>
            <person name="Veneault-Fourrey C."/>
            <person name="Kuo A."/>
            <person name="Mondo S."/>
            <person name="Calhoun S."/>
            <person name="Riley R."/>
            <person name="Ohm R."/>
            <person name="LaButti K."/>
            <person name="Andreopoulos B."/>
            <person name="Pangilinan J."/>
            <person name="Nolan M."/>
            <person name="Tritt A."/>
            <person name="Clum A."/>
            <person name="Lipzen A."/>
            <person name="Daum C."/>
            <person name="Barry K."/>
            <person name="Grigoriev I.V."/>
            <person name="Vilgalys R."/>
        </authorList>
    </citation>
    <scope>NUCLEOTIDE SEQUENCE</scope>
    <source>
        <strain evidence="8">PMI_201</strain>
    </source>
</reference>
<dbReference type="CDD" id="cd00067">
    <property type="entry name" value="GAL4"/>
    <property type="match status" value="1"/>
</dbReference>
<dbReference type="PANTHER" id="PTHR31001">
    <property type="entry name" value="UNCHARACTERIZED TRANSCRIPTIONAL REGULATORY PROTEIN"/>
    <property type="match status" value="1"/>
</dbReference>
<gene>
    <name evidence="8" type="ORF">BGW36DRAFT_328638</name>
</gene>
<dbReference type="InterPro" id="IPR036864">
    <property type="entry name" value="Zn2-C6_fun-type_DNA-bd_sf"/>
</dbReference>
<dbReference type="GeneID" id="70243063"/>
<keyword evidence="9" id="KW-1185">Reference proteome</keyword>
<dbReference type="InterPro" id="IPR001138">
    <property type="entry name" value="Zn2Cys6_DnaBD"/>
</dbReference>
<protein>
    <recommendedName>
        <fullName evidence="7">Zn(2)-C6 fungal-type domain-containing protein</fullName>
    </recommendedName>
</protein>
<dbReference type="PANTHER" id="PTHR31001:SF61">
    <property type="entry name" value="ZN(II)2CYS6 TRANSCRIPTION FACTOR (EUROFUNG)"/>
    <property type="match status" value="1"/>
</dbReference>
<dbReference type="SMART" id="SM00066">
    <property type="entry name" value="GAL4"/>
    <property type="match status" value="1"/>
</dbReference>
<organism evidence="8 9">
    <name type="scientific">Talaromyces proteolyticus</name>
    <dbReference type="NCBI Taxonomy" id="1131652"/>
    <lineage>
        <taxon>Eukaryota</taxon>
        <taxon>Fungi</taxon>
        <taxon>Dikarya</taxon>
        <taxon>Ascomycota</taxon>
        <taxon>Pezizomycotina</taxon>
        <taxon>Eurotiomycetes</taxon>
        <taxon>Eurotiomycetidae</taxon>
        <taxon>Eurotiales</taxon>
        <taxon>Trichocomaceae</taxon>
        <taxon>Talaromyces</taxon>
        <taxon>Talaromyces sect. Bacilispori</taxon>
    </lineage>
</organism>
<proteinExistence type="predicted"/>
<dbReference type="GO" id="GO:0006351">
    <property type="term" value="P:DNA-templated transcription"/>
    <property type="evidence" value="ECO:0007669"/>
    <property type="project" value="InterPro"/>
</dbReference>
<dbReference type="CDD" id="cd12148">
    <property type="entry name" value="fungal_TF_MHR"/>
    <property type="match status" value="1"/>
</dbReference>
<dbReference type="AlphaFoldDB" id="A0AAD4PSA1"/>
<dbReference type="GO" id="GO:0003677">
    <property type="term" value="F:DNA binding"/>
    <property type="evidence" value="ECO:0007669"/>
    <property type="project" value="UniProtKB-KW"/>
</dbReference>
<dbReference type="Gene3D" id="4.10.240.10">
    <property type="entry name" value="Zn(2)-C6 fungal-type DNA-binding domain"/>
    <property type="match status" value="1"/>
</dbReference>
<dbReference type="EMBL" id="JAJTJA010000013">
    <property type="protein sequence ID" value="KAH8690727.1"/>
    <property type="molecule type" value="Genomic_DNA"/>
</dbReference>
<evidence type="ECO:0000256" key="3">
    <source>
        <dbReference type="ARBA" id="ARBA00023015"/>
    </source>
</evidence>
<evidence type="ECO:0000259" key="7">
    <source>
        <dbReference type="PROSITE" id="PS50048"/>
    </source>
</evidence>
<keyword evidence="3" id="KW-0805">Transcription regulation</keyword>
<keyword evidence="6" id="KW-0539">Nucleus</keyword>
<comment type="caution">
    <text evidence="8">The sequence shown here is derived from an EMBL/GenBank/DDBJ whole genome shotgun (WGS) entry which is preliminary data.</text>
</comment>
<comment type="subcellular location">
    <subcellularLocation>
        <location evidence="1">Nucleus</location>
    </subcellularLocation>
</comment>
<evidence type="ECO:0000256" key="6">
    <source>
        <dbReference type="ARBA" id="ARBA00023242"/>
    </source>
</evidence>